<dbReference type="EMBL" id="LAZR01018509">
    <property type="protein sequence ID" value="KKL96146.1"/>
    <property type="molecule type" value="Genomic_DNA"/>
</dbReference>
<sequence>MPALHIRNRNDLIKYVTDHAPYKAIERALLEGEVENYGAFSSIFFTTRLSYAGGWMLEVVSKSGKSWFLGLA</sequence>
<reference evidence="1" key="1">
    <citation type="journal article" date="2015" name="Nature">
        <title>Complex archaea that bridge the gap between prokaryotes and eukaryotes.</title>
        <authorList>
            <person name="Spang A."/>
            <person name="Saw J.H."/>
            <person name="Jorgensen S.L."/>
            <person name="Zaremba-Niedzwiedzka K."/>
            <person name="Martijn J."/>
            <person name="Lind A.E."/>
            <person name="van Eijk R."/>
            <person name="Schleper C."/>
            <person name="Guy L."/>
            <person name="Ettema T.J."/>
        </authorList>
    </citation>
    <scope>NUCLEOTIDE SEQUENCE</scope>
</reference>
<proteinExistence type="predicted"/>
<comment type="caution">
    <text evidence="1">The sequence shown here is derived from an EMBL/GenBank/DDBJ whole genome shotgun (WGS) entry which is preliminary data.</text>
</comment>
<dbReference type="AlphaFoldDB" id="A0A0F9GZL4"/>
<accession>A0A0F9GZL4</accession>
<evidence type="ECO:0000313" key="1">
    <source>
        <dbReference type="EMBL" id="KKL96146.1"/>
    </source>
</evidence>
<feature type="non-terminal residue" evidence="1">
    <location>
        <position position="72"/>
    </location>
</feature>
<gene>
    <name evidence="1" type="ORF">LCGC14_1847450</name>
</gene>
<protein>
    <submittedName>
        <fullName evidence="1">Uncharacterized protein</fullName>
    </submittedName>
</protein>
<name>A0A0F9GZL4_9ZZZZ</name>
<organism evidence="1">
    <name type="scientific">marine sediment metagenome</name>
    <dbReference type="NCBI Taxonomy" id="412755"/>
    <lineage>
        <taxon>unclassified sequences</taxon>
        <taxon>metagenomes</taxon>
        <taxon>ecological metagenomes</taxon>
    </lineage>
</organism>